<name>A0A0K2VAC9_LEPSM</name>
<proteinExistence type="predicted"/>
<dbReference type="AlphaFoldDB" id="A0A0K2VAC9"/>
<sequence length="41" mass="4969">MGISNFVYTKERVRFCSFFFLVTVKKNTKYFSVYFLTLIDD</sequence>
<accession>A0A0K2VAC9</accession>
<protein>
    <submittedName>
        <fullName evidence="1">Uncharacterized protein</fullName>
    </submittedName>
</protein>
<organism evidence="1">
    <name type="scientific">Lepeophtheirus salmonis</name>
    <name type="common">Salmon louse</name>
    <name type="synonym">Caligus salmonis</name>
    <dbReference type="NCBI Taxonomy" id="72036"/>
    <lineage>
        <taxon>Eukaryota</taxon>
        <taxon>Metazoa</taxon>
        <taxon>Ecdysozoa</taxon>
        <taxon>Arthropoda</taxon>
        <taxon>Crustacea</taxon>
        <taxon>Multicrustacea</taxon>
        <taxon>Hexanauplia</taxon>
        <taxon>Copepoda</taxon>
        <taxon>Siphonostomatoida</taxon>
        <taxon>Caligidae</taxon>
        <taxon>Lepeophtheirus</taxon>
    </lineage>
</organism>
<reference evidence="1" key="1">
    <citation type="submission" date="2014-05" db="EMBL/GenBank/DDBJ databases">
        <authorList>
            <person name="Chronopoulou M."/>
        </authorList>
    </citation>
    <scope>NUCLEOTIDE SEQUENCE</scope>
    <source>
        <tissue evidence="1">Whole organism</tissue>
    </source>
</reference>
<dbReference type="EMBL" id="HACA01030073">
    <property type="protein sequence ID" value="CDW47434.1"/>
    <property type="molecule type" value="Transcribed_RNA"/>
</dbReference>
<evidence type="ECO:0000313" key="1">
    <source>
        <dbReference type="EMBL" id="CDW47434.1"/>
    </source>
</evidence>